<dbReference type="Pfam" id="PF02677">
    <property type="entry name" value="QueH"/>
    <property type="match status" value="1"/>
</dbReference>
<keyword evidence="9 17" id="KW-0671">Queuosine biosynthesis</keyword>
<evidence type="ECO:0000256" key="2">
    <source>
        <dbReference type="ARBA" id="ARBA00004691"/>
    </source>
</evidence>
<evidence type="ECO:0000256" key="13">
    <source>
        <dbReference type="ARBA" id="ARBA00023157"/>
    </source>
</evidence>
<evidence type="ECO:0000256" key="5">
    <source>
        <dbReference type="ARBA" id="ARBA00016895"/>
    </source>
</evidence>
<dbReference type="EMBL" id="CP014230">
    <property type="protein sequence ID" value="AMD92403.1"/>
    <property type="molecule type" value="Genomic_DNA"/>
</dbReference>
<proteinExistence type="inferred from homology"/>
<comment type="function">
    <text evidence="1 17">Catalyzes the conversion of epoxyqueuosine (oQ) to queuosine (Q), which is a hypermodified base found in the wobble positions of tRNA(Asp), tRNA(Asn), tRNA(His) and tRNA(Tyr).</text>
</comment>
<evidence type="ECO:0000256" key="14">
    <source>
        <dbReference type="ARBA" id="ARBA00023284"/>
    </source>
</evidence>
<dbReference type="PANTHER" id="PTHR36701:SF1">
    <property type="entry name" value="EPOXYQUEUOSINE REDUCTASE QUEH"/>
    <property type="match status" value="1"/>
</dbReference>
<sequence>MKILAHICCGPCSITSVRAMLAEGHQVTGLFYNPNIHPLKEYLRRREGAAQVAGKLGIPVIFKDDEYDPKTYFRAVAFREASRCLACYALRLERTQAVARRGRFDCFTTTLLYSKFQKHEEIRTLGRDMAGSAGPEFYYEDFRSGWAEGIALSKEWDIYRQQYCGCLYSEMERYASELRALTGPA</sequence>
<dbReference type="EC" id="1.17.99.6" evidence="4 17"/>
<dbReference type="GO" id="GO:0051539">
    <property type="term" value="F:4 iron, 4 sulfur cluster binding"/>
    <property type="evidence" value="ECO:0007669"/>
    <property type="project" value="UniProtKB-UniRule"/>
</dbReference>
<evidence type="ECO:0000256" key="7">
    <source>
        <dbReference type="ARBA" id="ARBA00022694"/>
    </source>
</evidence>
<evidence type="ECO:0000256" key="1">
    <source>
        <dbReference type="ARBA" id="ARBA00002268"/>
    </source>
</evidence>
<keyword evidence="7 17" id="KW-0819">tRNA processing</keyword>
<keyword evidence="8 17" id="KW-0479">Metal-binding</keyword>
<evidence type="ECO:0000256" key="12">
    <source>
        <dbReference type="ARBA" id="ARBA00023014"/>
    </source>
</evidence>
<dbReference type="STRING" id="888061.AXF15_04280"/>
<keyword evidence="13 17" id="KW-1015">Disulfide bond</keyword>
<dbReference type="RefSeq" id="WP_066603766.1">
    <property type="nucleotide sequence ID" value="NZ_CP014230.1"/>
</dbReference>
<evidence type="ECO:0000256" key="16">
    <source>
        <dbReference type="ARBA" id="ARBA00047415"/>
    </source>
</evidence>
<evidence type="ECO:0000256" key="9">
    <source>
        <dbReference type="ARBA" id="ARBA00022785"/>
    </source>
</evidence>
<dbReference type="GO" id="GO:0046872">
    <property type="term" value="F:metal ion binding"/>
    <property type="evidence" value="ECO:0007669"/>
    <property type="project" value="UniProtKB-KW"/>
</dbReference>
<dbReference type="OrthoDB" id="9801033at2"/>
<feature type="binding site" evidence="17">
    <location>
        <position position="84"/>
    </location>
    <ligand>
        <name>[4Fe-4S] cluster</name>
        <dbReference type="ChEBI" id="CHEBI:49883"/>
    </ligand>
</feature>
<evidence type="ECO:0000313" key="18">
    <source>
        <dbReference type="EMBL" id="AMD92403.1"/>
    </source>
</evidence>
<evidence type="ECO:0000256" key="3">
    <source>
        <dbReference type="ARBA" id="ARBA00008207"/>
    </source>
</evidence>
<dbReference type="KEGG" id="doa:AXF15_04280"/>
<dbReference type="PANTHER" id="PTHR36701">
    <property type="entry name" value="EPOXYQUEUOSINE REDUCTASE QUEH"/>
    <property type="match status" value="1"/>
</dbReference>
<dbReference type="GO" id="GO:0008616">
    <property type="term" value="P:tRNA queuosine(34) biosynthetic process"/>
    <property type="evidence" value="ECO:0007669"/>
    <property type="project" value="UniProtKB-UniRule"/>
</dbReference>
<keyword evidence="19" id="KW-1185">Reference proteome</keyword>
<keyword evidence="11 17" id="KW-0408">Iron</keyword>
<comment type="pathway">
    <text evidence="2 17">tRNA modification; tRNA-queuosine biosynthesis.</text>
</comment>
<dbReference type="GO" id="GO:0052693">
    <property type="term" value="F:epoxyqueuosine reductase activity"/>
    <property type="evidence" value="ECO:0007669"/>
    <property type="project" value="UniProtKB-UniRule"/>
</dbReference>
<name>A0A109W5Q5_9BACT</name>
<dbReference type="Proteomes" id="UP000063964">
    <property type="component" value="Chromosome"/>
</dbReference>
<dbReference type="UniPathway" id="UPA00392"/>
<feature type="binding site" evidence="17">
    <location>
        <position position="8"/>
    </location>
    <ligand>
        <name>[4Fe-4S] cluster</name>
        <dbReference type="ChEBI" id="CHEBI:49883"/>
    </ligand>
</feature>
<evidence type="ECO:0000256" key="11">
    <source>
        <dbReference type="ARBA" id="ARBA00023004"/>
    </source>
</evidence>
<comment type="similarity">
    <text evidence="3 17">Belongs to the QueH family.</text>
</comment>
<feature type="binding site" evidence="17">
    <location>
        <position position="87"/>
    </location>
    <ligand>
        <name>[4Fe-4S] cluster</name>
        <dbReference type="ChEBI" id="CHEBI:49883"/>
    </ligand>
</feature>
<dbReference type="HAMAP" id="MF_02089">
    <property type="entry name" value="QueH"/>
    <property type="match status" value="1"/>
</dbReference>
<evidence type="ECO:0000256" key="4">
    <source>
        <dbReference type="ARBA" id="ARBA00012622"/>
    </source>
</evidence>
<dbReference type="InterPro" id="IPR003828">
    <property type="entry name" value="QueH"/>
</dbReference>
<feature type="disulfide bond" description="Redox-active" evidence="17">
    <location>
        <begin position="164"/>
        <end position="166"/>
    </location>
</feature>
<feature type="binding site" evidence="17">
    <location>
        <position position="9"/>
    </location>
    <ligand>
        <name>[4Fe-4S] cluster</name>
        <dbReference type="ChEBI" id="CHEBI:49883"/>
    </ligand>
</feature>
<evidence type="ECO:0000256" key="17">
    <source>
        <dbReference type="HAMAP-Rule" id="MF_02089"/>
    </source>
</evidence>
<keyword evidence="14 17" id="KW-0676">Redox-active center</keyword>
<evidence type="ECO:0000256" key="8">
    <source>
        <dbReference type="ARBA" id="ARBA00022723"/>
    </source>
</evidence>
<keyword evidence="10 17" id="KW-0560">Oxidoreductase</keyword>
<evidence type="ECO:0000313" key="19">
    <source>
        <dbReference type="Proteomes" id="UP000063964"/>
    </source>
</evidence>
<evidence type="ECO:0000256" key="15">
    <source>
        <dbReference type="ARBA" id="ARBA00031446"/>
    </source>
</evidence>
<reference evidence="19" key="1">
    <citation type="submission" date="2016-02" db="EMBL/GenBank/DDBJ databases">
        <authorList>
            <person name="Holder M.E."/>
            <person name="Ajami N.J."/>
            <person name="Petrosino J.F."/>
        </authorList>
    </citation>
    <scope>NUCLEOTIDE SEQUENCE [LARGE SCALE GENOMIC DNA]</scope>
    <source>
        <strain evidence="19">DSM 12838</strain>
    </source>
</reference>
<protein>
    <recommendedName>
        <fullName evidence="5 17">Epoxyqueuosine reductase QueH</fullName>
        <ecNumber evidence="4 17">1.17.99.6</ecNumber>
    </recommendedName>
    <alternativeName>
        <fullName evidence="15 17">Queuosine biosynthesis protein QueH</fullName>
    </alternativeName>
</protein>
<organism evidence="18 19">
    <name type="scientific">Desulfomicrobium orale DSM 12838</name>
    <dbReference type="NCBI Taxonomy" id="888061"/>
    <lineage>
        <taxon>Bacteria</taxon>
        <taxon>Pseudomonadati</taxon>
        <taxon>Thermodesulfobacteriota</taxon>
        <taxon>Desulfovibrionia</taxon>
        <taxon>Desulfovibrionales</taxon>
        <taxon>Desulfomicrobiaceae</taxon>
        <taxon>Desulfomicrobium</taxon>
    </lineage>
</organism>
<gene>
    <name evidence="17" type="primary">queH</name>
    <name evidence="18" type="ORF">AXF15_04280</name>
</gene>
<comment type="catalytic activity">
    <reaction evidence="16 17">
        <text>epoxyqueuosine(34) in tRNA + AH2 = queuosine(34) in tRNA + A + H2O</text>
        <dbReference type="Rhea" id="RHEA:32159"/>
        <dbReference type="Rhea" id="RHEA-COMP:18571"/>
        <dbReference type="Rhea" id="RHEA-COMP:18582"/>
        <dbReference type="ChEBI" id="CHEBI:13193"/>
        <dbReference type="ChEBI" id="CHEBI:15377"/>
        <dbReference type="ChEBI" id="CHEBI:17499"/>
        <dbReference type="ChEBI" id="CHEBI:194431"/>
        <dbReference type="ChEBI" id="CHEBI:194443"/>
        <dbReference type="EC" id="1.17.99.6"/>
    </reaction>
</comment>
<evidence type="ECO:0000256" key="10">
    <source>
        <dbReference type="ARBA" id="ARBA00023002"/>
    </source>
</evidence>
<evidence type="ECO:0000256" key="6">
    <source>
        <dbReference type="ARBA" id="ARBA00022485"/>
    </source>
</evidence>
<accession>A0A109W5Q5</accession>
<keyword evidence="12 17" id="KW-0411">Iron-sulfur</keyword>
<dbReference type="AlphaFoldDB" id="A0A109W5Q5"/>
<keyword evidence="6 17" id="KW-0004">4Fe-4S</keyword>